<reference evidence="11 12" key="1">
    <citation type="submission" date="2016-10" db="EMBL/GenBank/DDBJ databases">
        <authorList>
            <person name="de Groot N.N."/>
        </authorList>
    </citation>
    <scope>NUCLEOTIDE SEQUENCE [LARGE SCALE GENOMIC DNA]</scope>
    <source>
        <strain evidence="11 12">DSM 20678</strain>
    </source>
</reference>
<keyword evidence="5 7" id="KW-0663">Pyridoxal phosphate</keyword>
<feature type="modified residue" description="N6-(pyridoxal phosphate)lysine" evidence="7">
    <location>
        <position position="193"/>
    </location>
</feature>
<dbReference type="InterPro" id="IPR000192">
    <property type="entry name" value="Aminotrans_V_dom"/>
</dbReference>
<dbReference type="Gene3D" id="3.90.1150.10">
    <property type="entry name" value="Aspartate Aminotransferase, domain 1"/>
    <property type="match status" value="1"/>
</dbReference>
<dbReference type="PIRSF" id="PIRSF000524">
    <property type="entry name" value="SPT"/>
    <property type="match status" value="1"/>
</dbReference>
<evidence type="ECO:0000256" key="2">
    <source>
        <dbReference type="ARBA" id="ARBA00009236"/>
    </source>
</evidence>
<evidence type="ECO:0000313" key="11">
    <source>
        <dbReference type="EMBL" id="SFP58795.1"/>
    </source>
</evidence>
<evidence type="ECO:0000256" key="6">
    <source>
        <dbReference type="PIRSR" id="PIRSR000524-1"/>
    </source>
</evidence>
<evidence type="ECO:0000256" key="5">
    <source>
        <dbReference type="ARBA" id="ARBA00022898"/>
    </source>
</evidence>
<dbReference type="OrthoDB" id="389074at2"/>
<accession>A0A1I5RJS4</accession>
<dbReference type="Pfam" id="PF00266">
    <property type="entry name" value="Aminotran_5"/>
    <property type="match status" value="1"/>
</dbReference>
<dbReference type="GO" id="GO:0019265">
    <property type="term" value="P:glycine biosynthetic process, by transamination of glyoxylate"/>
    <property type="evidence" value="ECO:0007669"/>
    <property type="project" value="TreeGrafter"/>
</dbReference>
<dbReference type="PANTHER" id="PTHR21152">
    <property type="entry name" value="AMINOTRANSFERASE CLASS V"/>
    <property type="match status" value="1"/>
</dbReference>
<dbReference type="STRING" id="937334.SAMN05444406_10117"/>
<comment type="cofactor">
    <cofactor evidence="1 7 9">
        <name>pyridoxal 5'-phosphate</name>
        <dbReference type="ChEBI" id="CHEBI:597326"/>
    </cofactor>
</comment>
<dbReference type="SUPFAM" id="SSF53383">
    <property type="entry name" value="PLP-dependent transferases"/>
    <property type="match status" value="1"/>
</dbReference>
<keyword evidence="4 11" id="KW-0808">Transferase</keyword>
<dbReference type="Gene3D" id="3.40.640.10">
    <property type="entry name" value="Type I PLP-dependent aspartate aminotransferase-like (Major domain)"/>
    <property type="match status" value="1"/>
</dbReference>
<evidence type="ECO:0000256" key="1">
    <source>
        <dbReference type="ARBA" id="ARBA00001933"/>
    </source>
</evidence>
<sequence length="382" mass="41909">MRKDKLLMTPGPTMIPHKVRETMARQIIHHRTKEFERYFVKMNEGLKKVFQTQNPVLTLVSSGTGGMEAAVANAFSPGDKVLVVSTGVFGDRFVKITTRFGLDVKVINVPWGCGADPEEIKKFLDSPEGDGVKGVFVTHNETSTGVANDIKGIGEVLKGRDCLYIVDAISSLGGMEVKTDEWGIDMVIAGSQKALMLPPGLAFVSVSEKAWKAIEKSKLPKFYFDFLAYRKSLNDNTTPYTTAVSLVIAASEALDMILEEGLENIFARHRNLAEACRAAVKALGLELFADERYASDLITSIKAPEGIDIDQVRKIMNLQYDIMVTGGQQHLKGKIMRIGHMGYVDGFDLLKTITALELSLLKVGYKLELGTGVTAALKTLKM</sequence>
<evidence type="ECO:0000259" key="10">
    <source>
        <dbReference type="Pfam" id="PF00266"/>
    </source>
</evidence>
<dbReference type="PROSITE" id="PS00595">
    <property type="entry name" value="AA_TRANSFER_CLASS_5"/>
    <property type="match status" value="1"/>
</dbReference>
<dbReference type="RefSeq" id="WP_025746571.1">
    <property type="nucleotide sequence ID" value="NZ_FOXR01000001.1"/>
</dbReference>
<dbReference type="CDD" id="cd06451">
    <property type="entry name" value="AGAT_like"/>
    <property type="match status" value="1"/>
</dbReference>
<dbReference type="InterPro" id="IPR015424">
    <property type="entry name" value="PyrdxlP-dep_Trfase"/>
</dbReference>
<evidence type="ECO:0000256" key="7">
    <source>
        <dbReference type="PIRSR" id="PIRSR000524-50"/>
    </source>
</evidence>
<comment type="similarity">
    <text evidence="2 8">Belongs to the class-V pyridoxal-phosphate-dependent aminotransferase family.</text>
</comment>
<dbReference type="InterPro" id="IPR015422">
    <property type="entry name" value="PyrdxlP-dep_Trfase_small"/>
</dbReference>
<dbReference type="InterPro" id="IPR015421">
    <property type="entry name" value="PyrdxlP-dep_Trfase_major"/>
</dbReference>
<dbReference type="GO" id="GO:0004760">
    <property type="term" value="F:L-serine-pyruvate transaminase activity"/>
    <property type="evidence" value="ECO:0007669"/>
    <property type="project" value="TreeGrafter"/>
</dbReference>
<feature type="domain" description="Aminotransferase class V" evidence="10">
    <location>
        <begin position="18"/>
        <end position="329"/>
    </location>
</feature>
<dbReference type="AlphaFoldDB" id="A0A1I5RJS4"/>
<dbReference type="EMBL" id="FOXR01000001">
    <property type="protein sequence ID" value="SFP58795.1"/>
    <property type="molecule type" value="Genomic_DNA"/>
</dbReference>
<evidence type="ECO:0000313" key="12">
    <source>
        <dbReference type="Proteomes" id="UP000198577"/>
    </source>
</evidence>
<proteinExistence type="inferred from homology"/>
<organism evidence="11 12">
    <name type="scientific">Caldicoprobacter faecalis</name>
    <dbReference type="NCBI Taxonomy" id="937334"/>
    <lineage>
        <taxon>Bacteria</taxon>
        <taxon>Bacillati</taxon>
        <taxon>Bacillota</taxon>
        <taxon>Clostridia</taxon>
        <taxon>Caldicoprobacterales</taxon>
        <taxon>Caldicoprobacteraceae</taxon>
        <taxon>Caldicoprobacter</taxon>
    </lineage>
</organism>
<gene>
    <name evidence="11" type="ORF">SAMN05444406_10117</name>
</gene>
<dbReference type="InterPro" id="IPR024169">
    <property type="entry name" value="SP_NH2Trfase/AEP_transaminase"/>
</dbReference>
<evidence type="ECO:0000256" key="4">
    <source>
        <dbReference type="ARBA" id="ARBA00022679"/>
    </source>
</evidence>
<dbReference type="FunFam" id="3.90.1150.10:FF:000031">
    <property type="entry name" value="Serine--glyoxylate aminotransferase"/>
    <property type="match status" value="1"/>
</dbReference>
<dbReference type="GO" id="GO:0008453">
    <property type="term" value="F:alanine-glyoxylate transaminase activity"/>
    <property type="evidence" value="ECO:0007669"/>
    <property type="project" value="TreeGrafter"/>
</dbReference>
<feature type="binding site" evidence="6">
    <location>
        <position position="337"/>
    </location>
    <ligand>
        <name>substrate</name>
    </ligand>
</feature>
<name>A0A1I5RJS4_9FIRM</name>
<keyword evidence="3 11" id="KW-0032">Aminotransferase</keyword>
<dbReference type="FunFam" id="3.40.640.10:FF:000027">
    <property type="entry name" value="Serine--pyruvate aminotransferase, mitochondrial"/>
    <property type="match status" value="1"/>
</dbReference>
<dbReference type="Proteomes" id="UP000198577">
    <property type="component" value="Unassembled WGS sequence"/>
</dbReference>
<dbReference type="PANTHER" id="PTHR21152:SF40">
    <property type="entry name" value="ALANINE--GLYOXYLATE AMINOTRANSFERASE"/>
    <property type="match status" value="1"/>
</dbReference>
<evidence type="ECO:0000256" key="9">
    <source>
        <dbReference type="RuleBase" id="RU004504"/>
    </source>
</evidence>
<keyword evidence="12" id="KW-1185">Reference proteome</keyword>
<protein>
    <submittedName>
        <fullName evidence="11">L-aspartate aminotransferase apoenzyme /phosphoserine aminotransferase apoenzyme</fullName>
    </submittedName>
</protein>
<evidence type="ECO:0000256" key="3">
    <source>
        <dbReference type="ARBA" id="ARBA00022576"/>
    </source>
</evidence>
<evidence type="ECO:0000256" key="8">
    <source>
        <dbReference type="RuleBase" id="RU004075"/>
    </source>
</evidence>
<dbReference type="InterPro" id="IPR020578">
    <property type="entry name" value="Aminotrans_V_PyrdxlP_BS"/>
</dbReference>